<dbReference type="OrthoDB" id="424465at2759"/>
<gene>
    <name evidence="2" type="ORF">CSUI_007250</name>
</gene>
<dbReference type="GO" id="GO:0032259">
    <property type="term" value="P:methylation"/>
    <property type="evidence" value="ECO:0007669"/>
    <property type="project" value="UniProtKB-KW"/>
</dbReference>
<accession>A0A2C6KR94</accession>
<evidence type="ECO:0000313" key="2">
    <source>
        <dbReference type="EMBL" id="PHJ18922.1"/>
    </source>
</evidence>
<dbReference type="EMBL" id="MIGC01003777">
    <property type="protein sequence ID" value="PHJ18922.1"/>
    <property type="molecule type" value="Genomic_DNA"/>
</dbReference>
<dbReference type="InterPro" id="IPR050910">
    <property type="entry name" value="JMJD6_ArgDemeth/LysHydrox"/>
</dbReference>
<dbReference type="Proteomes" id="UP000221165">
    <property type="component" value="Unassembled WGS sequence"/>
</dbReference>
<sequence length="489" mass="56863">GSSFSCACLVVCLSVGRHDNIPRVAASELSVEDFIERYEKPNKPVVLTGVVEKWPAFSKWTKSFFLQFHADRRCAAGAASDLPLKTFYSSCFSRKSFSSLTSPSSIASSVDATVNFEGRRRSLYGEFFFHTTQALKYIQALHDQTVALLTAMNCGSREKDHSKLLCTQISLCVWISYLLQHFSYSRNLSSTSRHSIKNFRSCTSSSSSSSSVRLINGEEEKQNSEIVPEEEEMDSRGSSTIRESREDEDDKIKGERQLRGKLLKKQEAEKKMTPPALSSYTREGSLPSRMSQRGEEGKYREKKKKDIQQEKEEEERGSRSRLLLEEKRRRRKEEEEEDSEKDGEEEEEVDHLRLPSIRLDLPMRPSAYERYGRRRRREEEEREGEGKKDIRRTVDMREEKFGEMEMREKAEKVYSLHDEDRHIKRQKIVMKAYNRSRCRTRRTNGGDEEEGVKYRELTRAVHTLQRAIETCAEKDLDEEERFHSLFGLD</sequence>
<organism evidence="2 3">
    <name type="scientific">Cystoisospora suis</name>
    <dbReference type="NCBI Taxonomy" id="483139"/>
    <lineage>
        <taxon>Eukaryota</taxon>
        <taxon>Sar</taxon>
        <taxon>Alveolata</taxon>
        <taxon>Apicomplexa</taxon>
        <taxon>Conoidasida</taxon>
        <taxon>Coccidia</taxon>
        <taxon>Eucoccidiorida</taxon>
        <taxon>Eimeriorina</taxon>
        <taxon>Sarcocystidae</taxon>
        <taxon>Cystoisospora</taxon>
    </lineage>
</organism>
<dbReference type="RefSeq" id="XP_067920625.1">
    <property type="nucleotide sequence ID" value="XM_068067399.1"/>
</dbReference>
<dbReference type="AlphaFoldDB" id="A0A2C6KR94"/>
<dbReference type="GO" id="GO:0005634">
    <property type="term" value="C:nucleus"/>
    <property type="evidence" value="ECO:0007669"/>
    <property type="project" value="TreeGrafter"/>
</dbReference>
<dbReference type="VEuPathDB" id="ToxoDB:CSUI_007250"/>
<feature type="compositionally biased region" description="Basic and acidic residues" evidence="1">
    <location>
        <begin position="384"/>
        <end position="396"/>
    </location>
</feature>
<dbReference type="GO" id="GO:0008168">
    <property type="term" value="F:methyltransferase activity"/>
    <property type="evidence" value="ECO:0007669"/>
    <property type="project" value="UniProtKB-KW"/>
</dbReference>
<keyword evidence="3" id="KW-1185">Reference proteome</keyword>
<protein>
    <submittedName>
        <fullName evidence="2">Histone lysine demethylase jmjd6b</fullName>
    </submittedName>
</protein>
<feature type="region of interest" description="Disordered" evidence="1">
    <location>
        <begin position="199"/>
        <end position="396"/>
    </location>
</feature>
<feature type="compositionally biased region" description="Basic and acidic residues" evidence="1">
    <location>
        <begin position="292"/>
        <end position="327"/>
    </location>
</feature>
<feature type="non-terminal residue" evidence="2">
    <location>
        <position position="1"/>
    </location>
</feature>
<dbReference type="PANTHER" id="PTHR12480">
    <property type="entry name" value="ARGININE DEMETHYLASE AND LYSYL-HYDROXYLASE JMJD"/>
    <property type="match status" value="1"/>
</dbReference>
<dbReference type="GO" id="GO:0000987">
    <property type="term" value="F:cis-regulatory region sequence-specific DNA binding"/>
    <property type="evidence" value="ECO:0007669"/>
    <property type="project" value="TreeGrafter"/>
</dbReference>
<dbReference type="Gene3D" id="2.60.120.650">
    <property type="entry name" value="Cupin"/>
    <property type="match status" value="1"/>
</dbReference>
<name>A0A2C6KR94_9APIC</name>
<comment type="caution">
    <text evidence="2">The sequence shown here is derived from an EMBL/GenBank/DDBJ whole genome shotgun (WGS) entry which is preliminary data.</text>
</comment>
<feature type="non-terminal residue" evidence="2">
    <location>
        <position position="489"/>
    </location>
</feature>
<dbReference type="PANTHER" id="PTHR12480:SF21">
    <property type="entry name" value="JMJC DOMAIN-CONTAINING PROTEIN 8"/>
    <property type="match status" value="1"/>
</dbReference>
<keyword evidence="2" id="KW-0808">Transferase</keyword>
<dbReference type="GeneID" id="94430610"/>
<feature type="compositionally biased region" description="Acidic residues" evidence="1">
    <location>
        <begin position="334"/>
        <end position="349"/>
    </location>
</feature>
<evidence type="ECO:0000256" key="1">
    <source>
        <dbReference type="SAM" id="MobiDB-lite"/>
    </source>
</evidence>
<evidence type="ECO:0000313" key="3">
    <source>
        <dbReference type="Proteomes" id="UP000221165"/>
    </source>
</evidence>
<reference evidence="2 3" key="1">
    <citation type="journal article" date="2017" name="Int. J. Parasitol.">
        <title>The genome of the protozoan parasite Cystoisospora suis and a reverse vaccinology approach to identify vaccine candidates.</title>
        <authorList>
            <person name="Palmieri N."/>
            <person name="Shrestha A."/>
            <person name="Ruttkowski B."/>
            <person name="Beck T."/>
            <person name="Vogl C."/>
            <person name="Tomley F."/>
            <person name="Blake D.P."/>
            <person name="Joachim A."/>
        </authorList>
    </citation>
    <scope>NUCLEOTIDE SEQUENCE [LARGE SCALE GENOMIC DNA]</scope>
    <source>
        <strain evidence="2 3">Wien I</strain>
    </source>
</reference>
<keyword evidence="2" id="KW-0489">Methyltransferase</keyword>
<dbReference type="SUPFAM" id="SSF51197">
    <property type="entry name" value="Clavaminate synthase-like"/>
    <property type="match status" value="1"/>
</dbReference>
<proteinExistence type="predicted"/>
<feature type="compositionally biased region" description="Basic and acidic residues" evidence="1">
    <location>
        <begin position="242"/>
        <end position="272"/>
    </location>
</feature>